<evidence type="ECO:0000313" key="3">
    <source>
        <dbReference type="Proteomes" id="UP001280581"/>
    </source>
</evidence>
<dbReference type="Proteomes" id="UP001280581">
    <property type="component" value="Unassembled WGS sequence"/>
</dbReference>
<feature type="compositionally biased region" description="Low complexity" evidence="1">
    <location>
        <begin position="298"/>
        <end position="310"/>
    </location>
</feature>
<dbReference type="AlphaFoldDB" id="A0AAN6LXU5"/>
<feature type="region of interest" description="Disordered" evidence="1">
    <location>
        <begin position="296"/>
        <end position="328"/>
    </location>
</feature>
<sequence length="328" mass="37879">MSSPSSLELVSKVLWVARKECEEQQEDLHYKTIWKKMASLGVYLQLQTRYHDQLSPRYIGEDQESPDINWSNCEGEYKFLNKTELDKFLTMDGMPTAARALLFTMTGKHEICEYPAVWMAFTGIIDADFGPPSPRPIHLQSVLRPLKFWENLEHTCFSPEGWLVDADAELTTEFCEPFRKLAIDIVREAPHMLKPGYMVTRKARQRIKRFSWARLIVLLFLPEVVLMKELEQAGLANNLPAGWYQKARNDMRLTIRGIKRLSDASVINEHWDNICRDLDGLHVPNTVRKHMFRDRTIRSSSSPSSISSEESTQEVTFCLDEESHNAGN</sequence>
<keyword evidence="3" id="KW-1185">Reference proteome</keyword>
<protein>
    <submittedName>
        <fullName evidence="2">Uncharacterized protein</fullName>
    </submittedName>
</protein>
<name>A0AAN6LXU5_9PLEO</name>
<comment type="caution">
    <text evidence="2">The sequence shown here is derived from an EMBL/GenBank/DDBJ whole genome shotgun (WGS) entry which is preliminary data.</text>
</comment>
<dbReference type="EMBL" id="WVTA01000006">
    <property type="protein sequence ID" value="KAK3209156.1"/>
    <property type="molecule type" value="Genomic_DNA"/>
</dbReference>
<proteinExistence type="predicted"/>
<gene>
    <name evidence="2" type="ORF">GRF29_69g909421</name>
</gene>
<evidence type="ECO:0000256" key="1">
    <source>
        <dbReference type="SAM" id="MobiDB-lite"/>
    </source>
</evidence>
<accession>A0AAN6LXU5</accession>
<organism evidence="2 3">
    <name type="scientific">Pseudopithomyces chartarum</name>
    <dbReference type="NCBI Taxonomy" id="1892770"/>
    <lineage>
        <taxon>Eukaryota</taxon>
        <taxon>Fungi</taxon>
        <taxon>Dikarya</taxon>
        <taxon>Ascomycota</taxon>
        <taxon>Pezizomycotina</taxon>
        <taxon>Dothideomycetes</taxon>
        <taxon>Pleosporomycetidae</taxon>
        <taxon>Pleosporales</taxon>
        <taxon>Massarineae</taxon>
        <taxon>Didymosphaeriaceae</taxon>
        <taxon>Pseudopithomyces</taxon>
    </lineage>
</organism>
<reference evidence="2 3" key="1">
    <citation type="submission" date="2021-02" db="EMBL/GenBank/DDBJ databases">
        <title>Genome assembly of Pseudopithomyces chartarum.</title>
        <authorList>
            <person name="Jauregui R."/>
            <person name="Singh J."/>
            <person name="Voisey C."/>
        </authorList>
    </citation>
    <scope>NUCLEOTIDE SEQUENCE [LARGE SCALE GENOMIC DNA]</scope>
    <source>
        <strain evidence="2 3">AGR01</strain>
    </source>
</reference>
<evidence type="ECO:0000313" key="2">
    <source>
        <dbReference type="EMBL" id="KAK3209156.1"/>
    </source>
</evidence>